<comment type="function">
    <text evidence="11">Catalyzes the conversion of inosine 5'-phosphate (IMP) to xanthosine 5'-phosphate (XMP), the first committed and rate-limiting step in the de novo synthesis of guanine nucleotides, and therefore plays an important role in the regulation of cell growth.</text>
</comment>
<evidence type="ECO:0000256" key="10">
    <source>
        <dbReference type="ARBA" id="ARBA00048028"/>
    </source>
</evidence>
<evidence type="ECO:0000256" key="1">
    <source>
        <dbReference type="ARBA" id="ARBA00001958"/>
    </source>
</evidence>
<keyword evidence="3 11" id="KW-0479">Metal-binding</keyword>
<comment type="activity regulation">
    <text evidence="11">Mycophenolic acid (MPA) is a non-competitive inhibitor that prevents formation of the closed enzyme conformation by binding to the same site as the amobile flap. In contrast, mizoribine monophosphate (MZP) is a competitive inhibitor that induces the closed conformation. MPA is a potent inhibitor of mammalian IMPDHs but a poor inhibitor of the bacterial enzymes. MZP is a more potent inhibitor of bacterial IMPDH.</text>
</comment>
<comment type="cofactor">
    <cofactor evidence="1 11">
        <name>K(+)</name>
        <dbReference type="ChEBI" id="CHEBI:29103"/>
    </cofactor>
</comment>
<keyword evidence="9 12" id="KW-0129">CBS domain</keyword>
<dbReference type="Proteomes" id="UP001620514">
    <property type="component" value="Unassembled WGS sequence"/>
</dbReference>
<dbReference type="CDD" id="cd04601">
    <property type="entry name" value="CBS_pair_IMPDH"/>
    <property type="match status" value="1"/>
</dbReference>
<comment type="caution">
    <text evidence="16">The sequence shown here is derived from an EMBL/GenBank/DDBJ whole genome shotgun (WGS) entry which is preliminary data.</text>
</comment>
<dbReference type="PANTHER" id="PTHR11911">
    <property type="entry name" value="INOSINE-5-MONOPHOSPHATE DEHYDROGENASE RELATED"/>
    <property type="match status" value="1"/>
</dbReference>
<evidence type="ECO:0000256" key="4">
    <source>
        <dbReference type="ARBA" id="ARBA00022749"/>
    </source>
</evidence>
<feature type="active site" description="Thioimidate intermediate" evidence="11">
    <location>
        <position position="303"/>
    </location>
</feature>
<feature type="active site" description="Proton acceptor" evidence="11">
    <location>
        <position position="399"/>
    </location>
</feature>
<feature type="domain" description="CBS" evidence="15">
    <location>
        <begin position="151"/>
        <end position="212"/>
    </location>
</feature>
<feature type="binding site" evidence="11">
    <location>
        <begin position="296"/>
        <end position="298"/>
    </location>
    <ligand>
        <name>NAD(+)</name>
        <dbReference type="ChEBI" id="CHEBI:57540"/>
    </ligand>
</feature>
<dbReference type="RefSeq" id="WP_404611304.1">
    <property type="nucleotide sequence ID" value="NZ_JBIYDN010000025.1"/>
</dbReference>
<accession>A0ABW8MRR5</accession>
<evidence type="ECO:0000313" key="17">
    <source>
        <dbReference type="Proteomes" id="UP001620514"/>
    </source>
</evidence>
<dbReference type="NCBIfam" id="TIGR01302">
    <property type="entry name" value="IMP_dehydrog"/>
    <property type="match status" value="1"/>
</dbReference>
<keyword evidence="7 11" id="KW-0560">Oxidoreductase</keyword>
<evidence type="ECO:0000256" key="7">
    <source>
        <dbReference type="ARBA" id="ARBA00023002"/>
    </source>
</evidence>
<dbReference type="Pfam" id="PF00478">
    <property type="entry name" value="IMPDH"/>
    <property type="match status" value="1"/>
</dbReference>
<name>A0ABW8MRR5_9BURK</name>
<evidence type="ECO:0000256" key="9">
    <source>
        <dbReference type="ARBA" id="ARBA00023122"/>
    </source>
</evidence>
<evidence type="ECO:0000256" key="8">
    <source>
        <dbReference type="ARBA" id="ARBA00023027"/>
    </source>
</evidence>
<keyword evidence="17" id="KW-1185">Reference proteome</keyword>
<reference evidence="16 17" key="2">
    <citation type="submission" date="2024-11" db="EMBL/GenBank/DDBJ databases">
        <title>Using genomics to understand microbial adaptation to soil warming.</title>
        <authorList>
            <person name="Deangelis K.M. PhD."/>
        </authorList>
    </citation>
    <scope>NUCLEOTIDE SEQUENCE [LARGE SCALE GENOMIC DNA]</scope>
    <source>
        <strain evidence="16 17">GAS97</strain>
    </source>
</reference>
<dbReference type="InterPro" id="IPR046342">
    <property type="entry name" value="CBS_dom_sf"/>
</dbReference>
<evidence type="ECO:0000256" key="6">
    <source>
        <dbReference type="ARBA" id="ARBA00022958"/>
    </source>
</evidence>
<comment type="catalytic activity">
    <reaction evidence="10 11 14">
        <text>IMP + NAD(+) + H2O = XMP + NADH + H(+)</text>
        <dbReference type="Rhea" id="RHEA:11708"/>
        <dbReference type="ChEBI" id="CHEBI:15377"/>
        <dbReference type="ChEBI" id="CHEBI:15378"/>
        <dbReference type="ChEBI" id="CHEBI:57464"/>
        <dbReference type="ChEBI" id="CHEBI:57540"/>
        <dbReference type="ChEBI" id="CHEBI:57945"/>
        <dbReference type="ChEBI" id="CHEBI:58053"/>
        <dbReference type="EC" id="1.1.1.205"/>
    </reaction>
</comment>
<feature type="binding site" evidence="11">
    <location>
        <position position="468"/>
    </location>
    <ligand>
        <name>K(+)</name>
        <dbReference type="ChEBI" id="CHEBI:29103"/>
        <note>ligand shared between two tetrameric partners</note>
    </ligand>
</feature>
<dbReference type="EMBL" id="JBIYDN010000025">
    <property type="protein sequence ID" value="MFK4446403.1"/>
    <property type="molecule type" value="Genomic_DNA"/>
</dbReference>
<dbReference type="InterPro" id="IPR015875">
    <property type="entry name" value="IMP_DH/GMP_Rdtase_CS"/>
</dbReference>
<feature type="binding site" evidence="11">
    <location>
        <position position="470"/>
    </location>
    <ligand>
        <name>K(+)</name>
        <dbReference type="ChEBI" id="CHEBI:29103"/>
        <note>ligand shared between two tetrameric partners</note>
    </ligand>
</feature>
<evidence type="ECO:0000256" key="11">
    <source>
        <dbReference type="HAMAP-Rule" id="MF_01964"/>
    </source>
</evidence>
<evidence type="ECO:0000256" key="3">
    <source>
        <dbReference type="ARBA" id="ARBA00022723"/>
    </source>
</evidence>
<protein>
    <recommendedName>
        <fullName evidence="11 14">Inosine-5'-monophosphate dehydrogenase</fullName>
        <shortName evidence="11">IMP dehydrogenase</shortName>
        <shortName evidence="11">IMPD</shortName>
        <shortName evidence="11">IMPDH</shortName>
        <ecNumber evidence="11 14">1.1.1.205</ecNumber>
    </recommendedName>
</protein>
<comment type="caution">
    <text evidence="11">Lacks conserved residue(s) required for the propagation of feature annotation.</text>
</comment>
<feature type="binding site" evidence="11">
    <location>
        <position position="469"/>
    </location>
    <ligand>
        <name>K(+)</name>
        <dbReference type="ChEBI" id="CHEBI:29103"/>
        <note>ligand shared between two tetrameric partners</note>
    </ligand>
</feature>
<evidence type="ECO:0000256" key="2">
    <source>
        <dbReference type="ARBA" id="ARBA00005502"/>
    </source>
</evidence>
<feature type="binding site" evidence="11">
    <location>
        <position position="246"/>
    </location>
    <ligand>
        <name>NAD(+)</name>
        <dbReference type="ChEBI" id="CHEBI:57540"/>
    </ligand>
</feature>
<dbReference type="SMART" id="SM00116">
    <property type="entry name" value="CBS"/>
    <property type="match status" value="2"/>
</dbReference>
<evidence type="ECO:0000256" key="5">
    <source>
        <dbReference type="ARBA" id="ARBA00022755"/>
    </source>
</evidence>
<feature type="binding site" evidence="11">
    <location>
        <begin position="359"/>
        <end position="360"/>
    </location>
    <ligand>
        <name>IMP</name>
        <dbReference type="ChEBI" id="CHEBI:58053"/>
    </ligand>
</feature>
<keyword evidence="4 11" id="KW-0332">GMP biosynthesis</keyword>
<comment type="similarity">
    <text evidence="2 11 13">Belongs to the IMPDH/GMPR family.</text>
</comment>
<comment type="subunit">
    <text evidence="11">Homotetramer.</text>
</comment>
<dbReference type="InterPro" id="IPR001093">
    <property type="entry name" value="IMP_DH_GMPRt"/>
</dbReference>
<evidence type="ECO:0000313" key="16">
    <source>
        <dbReference type="EMBL" id="MFK4446403.1"/>
    </source>
</evidence>
<feature type="binding site" description="in other chain" evidence="11">
    <location>
        <position position="300"/>
    </location>
    <ligand>
        <name>K(+)</name>
        <dbReference type="ChEBI" id="CHEBI:29103"/>
        <note>ligand shared between two tetrameric partners</note>
    </ligand>
</feature>
<reference evidence="16 17" key="1">
    <citation type="submission" date="2024-10" db="EMBL/GenBank/DDBJ databases">
        <authorList>
            <person name="Deangelis K."/>
            <person name="Huntemann M."/>
            <person name="Clum A."/>
            <person name="Wang J."/>
            <person name="Palaniappan K."/>
            <person name="Ritter S."/>
            <person name="Chen I.-M."/>
            <person name="Stamatis D."/>
            <person name="Reddy T."/>
            <person name="O'Malley R."/>
            <person name="Daum C."/>
            <person name="Ng V."/>
            <person name="Ivanova N."/>
            <person name="Kyrpides N."/>
            <person name="Woyke T."/>
        </authorList>
    </citation>
    <scope>NUCLEOTIDE SEQUENCE [LARGE SCALE GENOMIC DNA]</scope>
    <source>
        <strain evidence="16 17">GAS97</strain>
    </source>
</reference>
<feature type="binding site" evidence="11">
    <location>
        <position position="301"/>
    </location>
    <ligand>
        <name>IMP</name>
        <dbReference type="ChEBI" id="CHEBI:58053"/>
    </ligand>
</feature>
<gene>
    <name evidence="11" type="primary">guaB</name>
    <name evidence="16" type="ORF">ABH943_006435</name>
</gene>
<dbReference type="InterPro" id="IPR005990">
    <property type="entry name" value="IMP_DH"/>
</dbReference>
<dbReference type="SUPFAM" id="SSF54631">
    <property type="entry name" value="CBS-domain pair"/>
    <property type="match status" value="1"/>
</dbReference>
<dbReference type="GO" id="GO:0003938">
    <property type="term" value="F:IMP dehydrogenase activity"/>
    <property type="evidence" value="ECO:0007669"/>
    <property type="project" value="UniProtKB-EC"/>
</dbReference>
<dbReference type="PANTHER" id="PTHR11911:SF111">
    <property type="entry name" value="INOSINE-5'-MONOPHOSPHATE DEHYDROGENASE"/>
    <property type="match status" value="1"/>
</dbReference>
<dbReference type="InterPro" id="IPR000644">
    <property type="entry name" value="CBS_dom"/>
</dbReference>
<dbReference type="EC" id="1.1.1.205" evidence="11 14"/>
<keyword evidence="8 11" id="KW-0520">NAD</keyword>
<dbReference type="HAMAP" id="MF_01964">
    <property type="entry name" value="IMPDH"/>
    <property type="match status" value="1"/>
</dbReference>
<dbReference type="Gene3D" id="3.20.20.70">
    <property type="entry name" value="Aldolase class I"/>
    <property type="match status" value="1"/>
</dbReference>
<evidence type="ECO:0000259" key="15">
    <source>
        <dbReference type="PROSITE" id="PS51371"/>
    </source>
</evidence>
<feature type="binding site" description="in other chain" evidence="11">
    <location>
        <position position="303"/>
    </location>
    <ligand>
        <name>K(+)</name>
        <dbReference type="ChEBI" id="CHEBI:29103"/>
        <note>ligand shared between two tetrameric partners</note>
    </ligand>
</feature>
<feature type="binding site" evidence="11">
    <location>
        <begin position="336"/>
        <end position="338"/>
    </location>
    <ligand>
        <name>IMP</name>
        <dbReference type="ChEBI" id="CHEBI:58053"/>
    </ligand>
</feature>
<dbReference type="PROSITE" id="PS00487">
    <property type="entry name" value="IMP_DH_GMP_RED"/>
    <property type="match status" value="1"/>
</dbReference>
<dbReference type="CDD" id="cd00381">
    <property type="entry name" value="IMPDH"/>
    <property type="match status" value="1"/>
</dbReference>
<feature type="binding site" evidence="11">
    <location>
        <position position="414"/>
    </location>
    <ligand>
        <name>IMP</name>
        <dbReference type="ChEBI" id="CHEBI:58053"/>
    </ligand>
</feature>
<evidence type="ECO:0000256" key="12">
    <source>
        <dbReference type="PROSITE-ProRule" id="PRU00703"/>
    </source>
</evidence>
<comment type="pathway">
    <text evidence="11 14">Purine metabolism; XMP biosynthesis via de novo pathway; XMP from IMP: step 1/1.</text>
</comment>
<organism evidence="16 17">
    <name type="scientific">Caballeronia udeis</name>
    <dbReference type="NCBI Taxonomy" id="1232866"/>
    <lineage>
        <taxon>Bacteria</taxon>
        <taxon>Pseudomonadati</taxon>
        <taxon>Pseudomonadota</taxon>
        <taxon>Betaproteobacteria</taxon>
        <taxon>Burkholderiales</taxon>
        <taxon>Burkholderiaceae</taxon>
        <taxon>Caballeronia</taxon>
    </lineage>
</organism>
<dbReference type="Pfam" id="PF00571">
    <property type="entry name" value="CBS"/>
    <property type="match status" value="2"/>
</dbReference>
<keyword evidence="5 11" id="KW-0658">Purine biosynthesis</keyword>
<dbReference type="PROSITE" id="PS51371">
    <property type="entry name" value="CBS"/>
    <property type="match status" value="2"/>
</dbReference>
<feature type="binding site" evidence="11">
    <location>
        <begin position="383"/>
        <end position="387"/>
    </location>
    <ligand>
        <name>IMP</name>
        <dbReference type="ChEBI" id="CHEBI:58053"/>
    </ligand>
</feature>
<dbReference type="PIRSF" id="PIRSF000130">
    <property type="entry name" value="IMPDH"/>
    <property type="match status" value="1"/>
</dbReference>
<dbReference type="SUPFAM" id="SSF51412">
    <property type="entry name" value="Inosine monophosphate dehydrogenase (IMPDH)"/>
    <property type="match status" value="1"/>
</dbReference>
<feature type="domain" description="CBS" evidence="15">
    <location>
        <begin position="92"/>
        <end position="150"/>
    </location>
</feature>
<dbReference type="SMART" id="SM01240">
    <property type="entry name" value="IMPDH"/>
    <property type="match status" value="1"/>
</dbReference>
<keyword evidence="6 11" id="KW-0630">Potassium</keyword>
<proteinExistence type="inferred from homology"/>
<feature type="binding site" description="in other chain" evidence="11">
    <location>
        <position position="298"/>
    </location>
    <ligand>
        <name>K(+)</name>
        <dbReference type="ChEBI" id="CHEBI:29103"/>
        <note>ligand shared between two tetrameric partners</note>
    </ligand>
</feature>
<sequence length="486" mass="51993">MRLIQKALTFDDVLLVPAFSNVLPRDTSLKTQVTRKISLNMPLLSAAMDTVTEGRLAIAMAQLGGVGIIHKNLTAAEQAREVAKVKRFESGVVRDPITVPPQMKVRDVIALTQQHGISGFPVVEGQQLIGIVTNRDLRFEERLDDEVRKIMTPRERLVTVKEGTPLADAKALMHSHRLERVLVVNDSFELRGLMTVKDITKQTEHPDACKDEHGKLRAGAAVGVGPENEERVELLSAAGVDIIVVDTAHGHSQGVLERVRWVKQNYPHIEVIGGNIATAAAAKALVEYGADGVKVGIGPGSICTTRIVAGVGVPQITAVANVSDALRGSGVPVISDGGVRFSGDVSKALAAGADAVMMGSMLAGTEESPGDVFLFQGRQFKAYRGMGSVGAMKDGAADRYFQDNSVNIDKLVPEGIEGQVAYKGSVNAILFQVVGGVRASMGYCGCRNIGEMHDKAEFVQITGAGMRESHVHDVQITKEAPNYHVD</sequence>
<evidence type="ECO:0000256" key="14">
    <source>
        <dbReference type="RuleBase" id="RU003928"/>
    </source>
</evidence>
<evidence type="ECO:0000256" key="13">
    <source>
        <dbReference type="RuleBase" id="RU003927"/>
    </source>
</evidence>
<dbReference type="InterPro" id="IPR013785">
    <property type="entry name" value="Aldolase_TIM"/>
</dbReference>